<evidence type="ECO:0000256" key="2">
    <source>
        <dbReference type="ARBA" id="ARBA00022692"/>
    </source>
</evidence>
<dbReference type="PANTHER" id="PTHR31465">
    <property type="entry name" value="PROTEIN RTA1-RELATED"/>
    <property type="match status" value="1"/>
</dbReference>
<dbReference type="Proteomes" id="UP000799766">
    <property type="component" value="Unassembled WGS sequence"/>
</dbReference>
<reference evidence="7" key="1">
    <citation type="journal article" date="2020" name="Stud. Mycol.">
        <title>101 Dothideomycetes genomes: a test case for predicting lifestyles and emergence of pathogens.</title>
        <authorList>
            <person name="Haridas S."/>
            <person name="Albert R."/>
            <person name="Binder M."/>
            <person name="Bloem J."/>
            <person name="Labutti K."/>
            <person name="Salamov A."/>
            <person name="Andreopoulos B."/>
            <person name="Baker S."/>
            <person name="Barry K."/>
            <person name="Bills G."/>
            <person name="Bluhm B."/>
            <person name="Cannon C."/>
            <person name="Castanera R."/>
            <person name="Culley D."/>
            <person name="Daum C."/>
            <person name="Ezra D."/>
            <person name="Gonzalez J."/>
            <person name="Henrissat B."/>
            <person name="Kuo A."/>
            <person name="Liang C."/>
            <person name="Lipzen A."/>
            <person name="Lutzoni F."/>
            <person name="Magnuson J."/>
            <person name="Mondo S."/>
            <person name="Nolan M."/>
            <person name="Ohm R."/>
            <person name="Pangilinan J."/>
            <person name="Park H.-J."/>
            <person name="Ramirez L."/>
            <person name="Alfaro M."/>
            <person name="Sun H."/>
            <person name="Tritt A."/>
            <person name="Yoshinaga Y."/>
            <person name="Zwiers L.-H."/>
            <person name="Turgeon B."/>
            <person name="Goodwin S."/>
            <person name="Spatafora J."/>
            <person name="Crous P."/>
            <person name="Grigoriev I."/>
        </authorList>
    </citation>
    <scope>NUCLEOTIDE SEQUENCE</scope>
    <source>
        <strain evidence="7">ATCC 16933</strain>
    </source>
</reference>
<feature type="transmembrane region" description="Helical" evidence="6">
    <location>
        <begin position="116"/>
        <end position="133"/>
    </location>
</feature>
<evidence type="ECO:0000313" key="8">
    <source>
        <dbReference type="Proteomes" id="UP000799766"/>
    </source>
</evidence>
<gene>
    <name evidence="7" type="ORF">BDY21DRAFT_296217</name>
</gene>
<keyword evidence="3 6" id="KW-1133">Transmembrane helix</keyword>
<evidence type="ECO:0000256" key="1">
    <source>
        <dbReference type="ARBA" id="ARBA00004141"/>
    </source>
</evidence>
<evidence type="ECO:0000256" key="5">
    <source>
        <dbReference type="SAM" id="MobiDB-lite"/>
    </source>
</evidence>
<feature type="transmembrane region" description="Helical" evidence="6">
    <location>
        <begin position="228"/>
        <end position="248"/>
    </location>
</feature>
<sequence>MGRHVPINLWHYEPNKVAPIVFAVMFATSGAVHFYQTFRYKSSRYTIMLPWAALIMAAGFCLREAGAYDTHDLDIYIAGQVLIMSGPPIYAAIDYFILSRVLFYIPYLSPLHPGRVVTTFIGIDTLIECVIGNGVSRMVNQGLSPSQRAVGEIMVKTAIILQAVMFGVFVYLGVVFHRRCARKGVLSRAIKTVLYTLYFSSTIVTIRCIYRIVEMFQGFDGYIYTHEPLFWVFEASIMFVNTVIFNIWHPGRRLPGDNTIYLSMDGVTERKGPGWKDDRNFLLTIFDPFDLVGICTGKDKKTQFWNMSDEEVEKLIEDRKKNKRVWWKVLLDPFHLCGEKGKITKFRRRGTSDVEAEAGLRGHETELGKTSSTQA</sequence>
<keyword evidence="8" id="KW-1185">Reference proteome</keyword>
<dbReference type="InterPro" id="IPR007568">
    <property type="entry name" value="RTA1"/>
</dbReference>
<evidence type="ECO:0000313" key="7">
    <source>
        <dbReference type="EMBL" id="KAF2462433.1"/>
    </source>
</evidence>
<dbReference type="Pfam" id="PF04479">
    <property type="entry name" value="RTA1"/>
    <property type="match status" value="1"/>
</dbReference>
<keyword evidence="2 6" id="KW-0812">Transmembrane</keyword>
<feature type="compositionally biased region" description="Basic and acidic residues" evidence="5">
    <location>
        <begin position="358"/>
        <end position="367"/>
    </location>
</feature>
<comment type="subcellular location">
    <subcellularLocation>
        <location evidence="1">Membrane</location>
        <topology evidence="1">Multi-pass membrane protein</topology>
    </subcellularLocation>
</comment>
<dbReference type="OrthoDB" id="3358017at2759"/>
<dbReference type="GO" id="GO:0016020">
    <property type="term" value="C:membrane"/>
    <property type="evidence" value="ECO:0007669"/>
    <property type="project" value="UniProtKB-SubCell"/>
</dbReference>
<name>A0A6A6PGG7_9PEZI</name>
<dbReference type="EMBL" id="MU001670">
    <property type="protein sequence ID" value="KAF2462433.1"/>
    <property type="molecule type" value="Genomic_DNA"/>
</dbReference>
<feature type="transmembrane region" description="Helical" evidence="6">
    <location>
        <begin position="88"/>
        <end position="109"/>
    </location>
</feature>
<feature type="region of interest" description="Disordered" evidence="5">
    <location>
        <begin position="354"/>
        <end position="375"/>
    </location>
</feature>
<feature type="transmembrane region" description="Helical" evidence="6">
    <location>
        <begin position="47"/>
        <end position="68"/>
    </location>
</feature>
<dbReference type="AlphaFoldDB" id="A0A6A6PGG7"/>
<organism evidence="7 8">
    <name type="scientific">Lineolata rhizophorae</name>
    <dbReference type="NCBI Taxonomy" id="578093"/>
    <lineage>
        <taxon>Eukaryota</taxon>
        <taxon>Fungi</taxon>
        <taxon>Dikarya</taxon>
        <taxon>Ascomycota</taxon>
        <taxon>Pezizomycotina</taxon>
        <taxon>Dothideomycetes</taxon>
        <taxon>Dothideomycetes incertae sedis</taxon>
        <taxon>Lineolatales</taxon>
        <taxon>Lineolataceae</taxon>
        <taxon>Lineolata</taxon>
    </lineage>
</organism>
<feature type="transmembrane region" description="Helical" evidence="6">
    <location>
        <begin position="153"/>
        <end position="172"/>
    </location>
</feature>
<dbReference type="PANTHER" id="PTHR31465:SF13">
    <property type="entry name" value="RTA1 DOMAIN PROTEIN-RELATED"/>
    <property type="match status" value="1"/>
</dbReference>
<proteinExistence type="predicted"/>
<feature type="transmembrane region" description="Helical" evidence="6">
    <location>
        <begin position="17"/>
        <end position="35"/>
    </location>
</feature>
<evidence type="ECO:0000256" key="4">
    <source>
        <dbReference type="ARBA" id="ARBA00023136"/>
    </source>
</evidence>
<evidence type="ECO:0000256" key="6">
    <source>
        <dbReference type="SAM" id="Phobius"/>
    </source>
</evidence>
<feature type="transmembrane region" description="Helical" evidence="6">
    <location>
        <begin position="193"/>
        <end position="213"/>
    </location>
</feature>
<keyword evidence="4 6" id="KW-0472">Membrane</keyword>
<evidence type="ECO:0000256" key="3">
    <source>
        <dbReference type="ARBA" id="ARBA00022989"/>
    </source>
</evidence>
<protein>
    <submittedName>
        <fullName evidence="7">RTA1 like protein-domain-containing protein</fullName>
    </submittedName>
</protein>
<accession>A0A6A6PGG7</accession>